<sequence length="161" mass="17477">MSAILHTNKGDITIEFFNKQAPNTVANFIKLAKEGFYDGIKFHRVIKGFMIQSGDPLTKDDSKIALWGTGGPGYSFADELGKENENNKNNAGTIAMANSGPNTNGSQFFINVVANNFLDEKHTVFGQVIKGMDIVTAIENTPTGTADRPINPIIVNNITLE</sequence>
<evidence type="ECO:0000256" key="2">
    <source>
        <dbReference type="ARBA" id="ARBA00007365"/>
    </source>
</evidence>
<dbReference type="STRING" id="1801750.A3B85_00110"/>
<dbReference type="PANTHER" id="PTHR45625">
    <property type="entry name" value="PEPTIDYL-PROLYL CIS-TRANS ISOMERASE-RELATED"/>
    <property type="match status" value="1"/>
</dbReference>
<evidence type="ECO:0000313" key="8">
    <source>
        <dbReference type="Proteomes" id="UP000178374"/>
    </source>
</evidence>
<dbReference type="InterPro" id="IPR002130">
    <property type="entry name" value="Cyclophilin-type_PPIase_dom"/>
</dbReference>
<dbReference type="InterPro" id="IPR029000">
    <property type="entry name" value="Cyclophilin-like_dom_sf"/>
</dbReference>
<dbReference type="Pfam" id="PF00160">
    <property type="entry name" value="Pro_isomerase"/>
    <property type="match status" value="1"/>
</dbReference>
<evidence type="ECO:0000256" key="1">
    <source>
        <dbReference type="ARBA" id="ARBA00002388"/>
    </source>
</evidence>
<comment type="similarity">
    <text evidence="2 5">Belongs to the cyclophilin-type PPIase family.</text>
</comment>
<evidence type="ECO:0000259" key="6">
    <source>
        <dbReference type="PROSITE" id="PS50072"/>
    </source>
</evidence>
<dbReference type="EMBL" id="MFUA01000016">
    <property type="protein sequence ID" value="OGI76938.1"/>
    <property type="molecule type" value="Genomic_DNA"/>
</dbReference>
<evidence type="ECO:0000256" key="4">
    <source>
        <dbReference type="ARBA" id="ARBA00023235"/>
    </source>
</evidence>
<feature type="domain" description="PPIase cyclophilin-type" evidence="6">
    <location>
        <begin position="1"/>
        <end position="160"/>
    </location>
</feature>
<keyword evidence="3 5" id="KW-0697">Rotamase</keyword>
<protein>
    <recommendedName>
        <fullName evidence="5">Peptidyl-prolyl cis-trans isomerase</fullName>
        <shortName evidence="5">PPIase</shortName>
        <ecNumber evidence="5">5.2.1.8</ecNumber>
    </recommendedName>
</protein>
<comment type="caution">
    <text evidence="7">The sequence shown here is derived from an EMBL/GenBank/DDBJ whole genome shotgun (WGS) entry which is preliminary data.</text>
</comment>
<keyword evidence="4 5" id="KW-0413">Isomerase</keyword>
<dbReference type="GO" id="GO:0003755">
    <property type="term" value="F:peptidyl-prolyl cis-trans isomerase activity"/>
    <property type="evidence" value="ECO:0007669"/>
    <property type="project" value="UniProtKB-UniRule"/>
</dbReference>
<dbReference type="InterPro" id="IPR044666">
    <property type="entry name" value="Cyclophilin_A-like"/>
</dbReference>
<organism evidence="7 8">
    <name type="scientific">Candidatus Nomurabacteria bacterium RIFCSPHIGHO2_02_FULL_37_13</name>
    <dbReference type="NCBI Taxonomy" id="1801750"/>
    <lineage>
        <taxon>Bacteria</taxon>
        <taxon>Candidatus Nomuraibacteriota</taxon>
    </lineage>
</organism>
<gene>
    <name evidence="7" type="ORF">A3B85_00110</name>
</gene>
<name>A0A1F6W4S8_9BACT</name>
<evidence type="ECO:0000256" key="3">
    <source>
        <dbReference type="ARBA" id="ARBA00023110"/>
    </source>
</evidence>
<dbReference type="EC" id="5.2.1.8" evidence="5"/>
<dbReference type="Proteomes" id="UP000178374">
    <property type="component" value="Unassembled WGS sequence"/>
</dbReference>
<accession>A0A1F6W4S8</accession>
<dbReference type="PIRSF" id="PIRSF001467">
    <property type="entry name" value="Peptidylpro_ismrse"/>
    <property type="match status" value="1"/>
</dbReference>
<dbReference type="SUPFAM" id="SSF50891">
    <property type="entry name" value="Cyclophilin-like"/>
    <property type="match status" value="1"/>
</dbReference>
<reference evidence="7 8" key="1">
    <citation type="journal article" date="2016" name="Nat. Commun.">
        <title>Thousands of microbial genomes shed light on interconnected biogeochemical processes in an aquifer system.</title>
        <authorList>
            <person name="Anantharaman K."/>
            <person name="Brown C.T."/>
            <person name="Hug L.A."/>
            <person name="Sharon I."/>
            <person name="Castelle C.J."/>
            <person name="Probst A.J."/>
            <person name="Thomas B.C."/>
            <person name="Singh A."/>
            <person name="Wilkins M.J."/>
            <person name="Karaoz U."/>
            <person name="Brodie E.L."/>
            <person name="Williams K.H."/>
            <person name="Hubbard S.S."/>
            <person name="Banfield J.F."/>
        </authorList>
    </citation>
    <scope>NUCLEOTIDE SEQUENCE [LARGE SCALE GENOMIC DNA]</scope>
</reference>
<dbReference type="CDD" id="cd00317">
    <property type="entry name" value="cyclophilin"/>
    <property type="match status" value="1"/>
</dbReference>
<dbReference type="InterPro" id="IPR024936">
    <property type="entry name" value="Cyclophilin-type_PPIase"/>
</dbReference>
<dbReference type="Gene3D" id="2.40.100.10">
    <property type="entry name" value="Cyclophilin-like"/>
    <property type="match status" value="1"/>
</dbReference>
<dbReference type="AlphaFoldDB" id="A0A1F6W4S8"/>
<comment type="catalytic activity">
    <reaction evidence="5">
        <text>[protein]-peptidylproline (omega=180) = [protein]-peptidylproline (omega=0)</text>
        <dbReference type="Rhea" id="RHEA:16237"/>
        <dbReference type="Rhea" id="RHEA-COMP:10747"/>
        <dbReference type="Rhea" id="RHEA-COMP:10748"/>
        <dbReference type="ChEBI" id="CHEBI:83833"/>
        <dbReference type="ChEBI" id="CHEBI:83834"/>
        <dbReference type="EC" id="5.2.1.8"/>
    </reaction>
</comment>
<dbReference type="PROSITE" id="PS50072">
    <property type="entry name" value="CSA_PPIASE_2"/>
    <property type="match status" value="1"/>
</dbReference>
<evidence type="ECO:0000256" key="5">
    <source>
        <dbReference type="RuleBase" id="RU363019"/>
    </source>
</evidence>
<evidence type="ECO:0000313" key="7">
    <source>
        <dbReference type="EMBL" id="OGI76938.1"/>
    </source>
</evidence>
<proteinExistence type="inferred from homology"/>
<comment type="function">
    <text evidence="1 5">PPIases accelerate the folding of proteins. It catalyzes the cis-trans isomerization of proline imidic peptide bonds in oligopeptides.</text>
</comment>
<dbReference type="PANTHER" id="PTHR45625:SF4">
    <property type="entry name" value="PEPTIDYLPROLYL ISOMERASE DOMAIN AND WD REPEAT-CONTAINING PROTEIN 1"/>
    <property type="match status" value="1"/>
</dbReference>
<dbReference type="PRINTS" id="PR00153">
    <property type="entry name" value="CSAPPISMRASE"/>
</dbReference>